<evidence type="ECO:0000313" key="2">
    <source>
        <dbReference type="EMBL" id="QEV34523.1"/>
    </source>
</evidence>
<evidence type="ECO:0000313" key="3">
    <source>
        <dbReference type="Proteomes" id="UP000326029"/>
    </source>
</evidence>
<dbReference type="Gene3D" id="2.60.120.1140">
    <property type="entry name" value="Protein of unknown function DUF192"/>
    <property type="match status" value="1"/>
</dbReference>
<evidence type="ECO:0000313" key="4">
    <source>
        <dbReference type="Proteomes" id="UP000642014"/>
    </source>
</evidence>
<protein>
    <submittedName>
        <fullName evidence="2">DUF192 domain-containing protein</fullName>
    </submittedName>
</protein>
<dbReference type="InterPro" id="IPR003795">
    <property type="entry name" value="DUF192"/>
</dbReference>
<keyword evidence="3" id="KW-1185">Reference proteome</keyword>
<reference evidence="1 4" key="1">
    <citation type="journal article" date="2014" name="Int. J. Syst. Evol. Microbiol.">
        <title>Complete genome sequence of Corynebacterium casei LMG S-19264T (=DSM 44701T), isolated from a smear-ripened cheese.</title>
        <authorList>
            <consortium name="US DOE Joint Genome Institute (JGI-PGF)"/>
            <person name="Walter F."/>
            <person name="Albersmeier A."/>
            <person name="Kalinowski J."/>
            <person name="Ruckert C."/>
        </authorList>
    </citation>
    <scope>NUCLEOTIDE SEQUENCE [LARGE SCALE GENOMIC DNA]</scope>
    <source>
        <strain evidence="1 4">JCM 4205</strain>
    </source>
</reference>
<dbReference type="AlphaFoldDB" id="A0AAV4KD25"/>
<organism evidence="1 4">
    <name type="scientific">Streptomyces cinereoruber</name>
    <dbReference type="NCBI Taxonomy" id="67260"/>
    <lineage>
        <taxon>Bacteria</taxon>
        <taxon>Bacillati</taxon>
        <taxon>Actinomycetota</taxon>
        <taxon>Actinomycetes</taxon>
        <taxon>Kitasatosporales</taxon>
        <taxon>Streptomycetaceae</taxon>
        <taxon>Streptomyces</taxon>
    </lineage>
</organism>
<reference evidence="2 3" key="2">
    <citation type="submission" date="2017-09" db="EMBL/GenBank/DDBJ databases">
        <authorList>
            <person name="Lee N."/>
            <person name="Cho B.-K."/>
        </authorList>
    </citation>
    <scope>NUCLEOTIDE SEQUENCE [LARGE SCALE GENOMIC DNA]</scope>
    <source>
        <strain evidence="2 3">ATCC 19740</strain>
    </source>
</reference>
<gene>
    <name evidence="2" type="ORF">CP977_22090</name>
    <name evidence="1" type="ORF">GCM10010497_04940</name>
</gene>
<dbReference type="EMBL" id="CP023693">
    <property type="protein sequence ID" value="QEV34523.1"/>
    <property type="molecule type" value="Genomic_DNA"/>
</dbReference>
<dbReference type="Pfam" id="PF02643">
    <property type="entry name" value="DUF192"/>
    <property type="match status" value="1"/>
</dbReference>
<evidence type="ECO:0000313" key="1">
    <source>
        <dbReference type="EMBL" id="GGR06511.1"/>
    </source>
</evidence>
<accession>A0AAV4KD25</accession>
<reference evidence="1" key="3">
    <citation type="submission" date="2023-08" db="EMBL/GenBank/DDBJ databases">
        <authorList>
            <person name="Sun Q."/>
            <person name="Ohkuma M."/>
        </authorList>
    </citation>
    <scope>NUCLEOTIDE SEQUENCE</scope>
    <source>
        <strain evidence="1">JCM 4205</strain>
    </source>
</reference>
<dbReference type="Proteomes" id="UP000326029">
    <property type="component" value="Chromosome"/>
</dbReference>
<dbReference type="Proteomes" id="UP000642014">
    <property type="component" value="Unassembled WGS sequence"/>
</dbReference>
<dbReference type="GeneID" id="95456454"/>
<name>A0AAV4KD25_9ACTN</name>
<dbReference type="RefSeq" id="WP_104860413.1">
    <property type="nucleotide sequence ID" value="NZ_BMSJ01000001.1"/>
</dbReference>
<proteinExistence type="predicted"/>
<dbReference type="InterPro" id="IPR038695">
    <property type="entry name" value="Saro_0823-like_sf"/>
</dbReference>
<sequence>MGKWADGAGTLTVPGGAAVPLEVAASYRARRRGLLGRDGVAGALLIVRTNSVHTFGMRFAIDVAHLDRSFRVLSVVTMRPGRLGMVRPRGRHVLEAEAGALAGWGVRAGVRVRVDLTGDPGRGGLTEGPTPGA</sequence>
<dbReference type="EMBL" id="BMSJ01000001">
    <property type="protein sequence ID" value="GGR06511.1"/>
    <property type="molecule type" value="Genomic_DNA"/>
</dbReference>